<dbReference type="Pfam" id="PF00121">
    <property type="entry name" value="TIM"/>
    <property type="match status" value="1"/>
</dbReference>
<feature type="active site" description="Electrophile" evidence="7">
    <location>
        <position position="95"/>
    </location>
</feature>
<feature type="active site" description="Proton acceptor" evidence="7">
    <location>
        <position position="143"/>
    </location>
</feature>
<proteinExistence type="inferred from homology"/>
<keyword evidence="5 7" id="KW-0413">Isomerase</keyword>
<dbReference type="Gene3D" id="3.20.20.70">
    <property type="entry name" value="Aldolase class I"/>
    <property type="match status" value="1"/>
</dbReference>
<comment type="similarity">
    <text evidence="7">Belongs to the triosephosphate isomerase family.</text>
</comment>
<feature type="binding site" evidence="7">
    <location>
        <begin position="204"/>
        <end position="205"/>
    </location>
    <ligand>
        <name>substrate</name>
    </ligand>
</feature>
<dbReference type="UniPathway" id="UPA00138"/>
<protein>
    <recommendedName>
        <fullName evidence="1 7">Triosephosphate isomerase</fullName>
        <shortName evidence="7">TIM</shortName>
        <shortName evidence="7">TPI</shortName>
        <ecNumber evidence="7">5.3.1.1</ecNumber>
    </recommendedName>
    <alternativeName>
        <fullName evidence="7">Triose-phosphate isomerase</fullName>
    </alternativeName>
</protein>
<accession>A0A523BBQ4</accession>
<evidence type="ECO:0000256" key="7">
    <source>
        <dbReference type="HAMAP-Rule" id="MF_00147"/>
    </source>
</evidence>
<evidence type="ECO:0000256" key="4">
    <source>
        <dbReference type="ARBA" id="ARBA00023152"/>
    </source>
</evidence>
<dbReference type="UniPathway" id="UPA00109">
    <property type="reaction ID" value="UER00189"/>
</dbReference>
<comment type="pathway">
    <text evidence="7">Carbohydrate degradation; glycolysis; D-glyceraldehyde 3-phosphate from glycerone phosphate: step 1/1.</text>
</comment>
<sequence length="226" mass="23970">MKVTYPLILINYKTYLESLGNRGILLAKAAERISTEYGICIAVAPQFLDIQKIATEVSIPVFSQHLDPEPPGSHTGYVTPESVKGAGACGTLLNHSERRLRADTIEDSITRSKELGLLTCVCANTSRVGMALSALNPDMVAIEPPELIGSGISVSKAKPEVIKSAVEMIKSVNPAVHVLCGAGITDGTDVLRAMELGSEGVLVASGVVKAKDPEKILRDFASTLTR</sequence>
<dbReference type="SUPFAM" id="SSF51351">
    <property type="entry name" value="Triosephosphate isomerase (TIM)"/>
    <property type="match status" value="1"/>
</dbReference>
<organism evidence="8 9">
    <name type="scientific">Thermoproteota archaeon</name>
    <dbReference type="NCBI Taxonomy" id="2056631"/>
    <lineage>
        <taxon>Archaea</taxon>
        <taxon>Thermoproteota</taxon>
    </lineage>
</organism>
<dbReference type="CDD" id="cd00311">
    <property type="entry name" value="TIM"/>
    <property type="match status" value="1"/>
</dbReference>
<dbReference type="EC" id="5.3.1.1" evidence="7"/>
<dbReference type="InterPro" id="IPR000652">
    <property type="entry name" value="Triosephosphate_isomerase"/>
</dbReference>
<comment type="subunit">
    <text evidence="6 7">Homotetramer; dimer of dimers.</text>
</comment>
<evidence type="ECO:0000256" key="1">
    <source>
        <dbReference type="ARBA" id="ARBA00019397"/>
    </source>
</evidence>
<dbReference type="FunFam" id="3.20.20.70:FF:000223">
    <property type="entry name" value="Triosephosphate isomerase"/>
    <property type="match status" value="1"/>
</dbReference>
<feature type="binding site" evidence="7">
    <location>
        <position position="183"/>
    </location>
    <ligand>
        <name>substrate</name>
    </ligand>
</feature>
<dbReference type="GO" id="GO:0006094">
    <property type="term" value="P:gluconeogenesis"/>
    <property type="evidence" value="ECO:0007669"/>
    <property type="project" value="UniProtKB-UniRule"/>
</dbReference>
<keyword evidence="2 7" id="KW-0312">Gluconeogenesis</keyword>
<dbReference type="NCBIfam" id="NF003302">
    <property type="entry name" value="PRK04302.1"/>
    <property type="match status" value="1"/>
</dbReference>
<dbReference type="GO" id="GO:0004807">
    <property type="term" value="F:triose-phosphate isomerase activity"/>
    <property type="evidence" value="ECO:0007669"/>
    <property type="project" value="UniProtKB-UniRule"/>
</dbReference>
<comment type="caution">
    <text evidence="8">The sequence shown here is derived from an EMBL/GenBank/DDBJ whole genome shotgun (WGS) entry which is preliminary data.</text>
</comment>
<keyword evidence="4 7" id="KW-0324">Glycolysis</keyword>
<dbReference type="PROSITE" id="PS51440">
    <property type="entry name" value="TIM_2"/>
    <property type="match status" value="1"/>
</dbReference>
<dbReference type="EMBL" id="QNVH01000040">
    <property type="protein sequence ID" value="TDA38368.1"/>
    <property type="molecule type" value="Genomic_DNA"/>
</dbReference>
<dbReference type="InterPro" id="IPR022891">
    <property type="entry name" value="Triosephosphate_isomerase_arc"/>
</dbReference>
<comment type="function">
    <text evidence="7">Involved in the gluconeogenesis. Catalyzes stereospecifically the conversion of dihydroxyacetone phosphate (DHAP) to D-glyceraldehyde-3-phosphate (G3P).</text>
</comment>
<dbReference type="GO" id="GO:0006096">
    <property type="term" value="P:glycolytic process"/>
    <property type="evidence" value="ECO:0007669"/>
    <property type="project" value="UniProtKB-UniRule"/>
</dbReference>
<dbReference type="Proteomes" id="UP000315399">
    <property type="component" value="Unassembled WGS sequence"/>
</dbReference>
<comment type="subcellular location">
    <subcellularLocation>
        <location evidence="7">Cytoplasm</location>
    </subcellularLocation>
</comment>
<dbReference type="InterPro" id="IPR035990">
    <property type="entry name" value="TIM_sf"/>
</dbReference>
<comment type="catalytic activity">
    <reaction evidence="7">
        <text>D-glyceraldehyde 3-phosphate = dihydroxyacetone phosphate</text>
        <dbReference type="Rhea" id="RHEA:18585"/>
        <dbReference type="ChEBI" id="CHEBI:57642"/>
        <dbReference type="ChEBI" id="CHEBI:59776"/>
        <dbReference type="EC" id="5.3.1.1"/>
    </reaction>
</comment>
<evidence type="ECO:0000256" key="3">
    <source>
        <dbReference type="ARBA" id="ARBA00022490"/>
    </source>
</evidence>
<dbReference type="NCBIfam" id="TIGR00419">
    <property type="entry name" value="tim"/>
    <property type="match status" value="1"/>
</dbReference>
<evidence type="ECO:0000313" key="9">
    <source>
        <dbReference type="Proteomes" id="UP000315399"/>
    </source>
</evidence>
<dbReference type="AlphaFoldDB" id="A0A523BBQ4"/>
<feature type="binding site" evidence="7">
    <location>
        <position position="148"/>
    </location>
    <ligand>
        <name>substrate</name>
    </ligand>
</feature>
<reference evidence="8 9" key="1">
    <citation type="journal article" date="2019" name="Nat. Microbiol.">
        <title>Expanding anaerobic alkane metabolism in the domain of Archaea.</title>
        <authorList>
            <person name="Wang Y."/>
            <person name="Wegener G."/>
            <person name="Hou J."/>
            <person name="Wang F."/>
            <person name="Xiao X."/>
        </authorList>
    </citation>
    <scope>NUCLEOTIDE SEQUENCE [LARGE SCALE GENOMIC DNA]</scope>
    <source>
        <strain evidence="8">WYZ-LMO10</strain>
    </source>
</reference>
<dbReference type="HAMAP" id="MF_00147_A">
    <property type="entry name" value="TIM_A"/>
    <property type="match status" value="1"/>
</dbReference>
<evidence type="ECO:0000256" key="6">
    <source>
        <dbReference type="ARBA" id="ARBA00044762"/>
    </source>
</evidence>
<evidence type="ECO:0000313" key="8">
    <source>
        <dbReference type="EMBL" id="TDA38368.1"/>
    </source>
</evidence>
<dbReference type="GO" id="GO:0005737">
    <property type="term" value="C:cytoplasm"/>
    <property type="evidence" value="ECO:0007669"/>
    <property type="project" value="UniProtKB-SubCell"/>
</dbReference>
<evidence type="ECO:0000256" key="2">
    <source>
        <dbReference type="ARBA" id="ARBA00022432"/>
    </source>
</evidence>
<feature type="binding site" evidence="7">
    <location>
        <begin position="11"/>
        <end position="13"/>
    </location>
    <ligand>
        <name>substrate</name>
    </ligand>
</feature>
<comment type="pathway">
    <text evidence="7">Carbohydrate biosynthesis; gluconeogenesis.</text>
</comment>
<gene>
    <name evidence="7 8" type="primary">tpiA</name>
    <name evidence="8" type="ORF">DSO08_04330</name>
</gene>
<keyword evidence="3 7" id="KW-0963">Cytoplasm</keyword>
<evidence type="ECO:0000256" key="5">
    <source>
        <dbReference type="ARBA" id="ARBA00023235"/>
    </source>
</evidence>
<dbReference type="InterPro" id="IPR013785">
    <property type="entry name" value="Aldolase_TIM"/>
</dbReference>
<name>A0A523BBQ4_9CREN</name>